<sequence>MSESPISQSGQVGAKIAEDASVYLATAEYRIKEDESIPEHAEELSEDNASEELSGPKAETSDHSKTPDEECTVEPIRDEVIENNPSGSSSKESGTRKKGKVAGDFRKTETGELAVTCDNFVDVLSTLLARLNESEVTKECLDQADDDTCPAGLKEKAIVLRGAITWLNTMNNFGLLKFKSEEHDPNCERKTTSEESGDSMKRGTEVSKSQDALSCLEEVIPALTAMLDESKQFKFYEKDDKTTKSSTTTIKKPDPVRPRSGSKVDRAIRSQPVVDQRRKKKEEELYESFDAIMASYETAVTEALGLR</sequence>
<reference evidence="2" key="1">
    <citation type="submission" date="2020-08" db="EMBL/GenBank/DDBJ databases">
        <title>Multicomponent nature underlies the extraordinary mechanical properties of spider dragline silk.</title>
        <authorList>
            <person name="Kono N."/>
            <person name="Nakamura H."/>
            <person name="Mori M."/>
            <person name="Yoshida Y."/>
            <person name="Ohtoshi R."/>
            <person name="Malay A.D."/>
            <person name="Moran D.A.P."/>
            <person name="Tomita M."/>
            <person name="Numata K."/>
            <person name="Arakawa K."/>
        </authorList>
    </citation>
    <scope>NUCLEOTIDE SEQUENCE</scope>
</reference>
<feature type="compositionally biased region" description="Basic and acidic residues" evidence="1">
    <location>
        <begin position="59"/>
        <end position="68"/>
    </location>
</feature>
<comment type="caution">
    <text evidence="2">The sequence shown here is derived from an EMBL/GenBank/DDBJ whole genome shotgun (WGS) entry which is preliminary data.</text>
</comment>
<accession>A0A8X6N0T5</accession>
<feature type="compositionally biased region" description="Basic and acidic residues" evidence="1">
    <location>
        <begin position="31"/>
        <end position="43"/>
    </location>
</feature>
<feature type="region of interest" description="Disordered" evidence="1">
    <location>
        <begin position="31"/>
        <end position="102"/>
    </location>
</feature>
<dbReference type="Proteomes" id="UP000887013">
    <property type="component" value="Unassembled WGS sequence"/>
</dbReference>
<organism evidence="2 3">
    <name type="scientific">Nephila pilipes</name>
    <name type="common">Giant wood spider</name>
    <name type="synonym">Nephila maculata</name>
    <dbReference type="NCBI Taxonomy" id="299642"/>
    <lineage>
        <taxon>Eukaryota</taxon>
        <taxon>Metazoa</taxon>
        <taxon>Ecdysozoa</taxon>
        <taxon>Arthropoda</taxon>
        <taxon>Chelicerata</taxon>
        <taxon>Arachnida</taxon>
        <taxon>Araneae</taxon>
        <taxon>Araneomorphae</taxon>
        <taxon>Entelegynae</taxon>
        <taxon>Araneoidea</taxon>
        <taxon>Nephilidae</taxon>
        <taxon>Nephila</taxon>
    </lineage>
</organism>
<evidence type="ECO:0000313" key="3">
    <source>
        <dbReference type="Proteomes" id="UP000887013"/>
    </source>
</evidence>
<gene>
    <name evidence="2" type="ORF">NPIL_107111</name>
</gene>
<name>A0A8X6N0T5_NEPPI</name>
<feature type="region of interest" description="Disordered" evidence="1">
    <location>
        <begin position="244"/>
        <end position="280"/>
    </location>
</feature>
<feature type="compositionally biased region" description="Basic and acidic residues" evidence="1">
    <location>
        <begin position="251"/>
        <end position="268"/>
    </location>
</feature>
<feature type="compositionally biased region" description="Basic and acidic residues" evidence="1">
    <location>
        <begin position="184"/>
        <end position="205"/>
    </location>
</feature>
<evidence type="ECO:0000256" key="1">
    <source>
        <dbReference type="SAM" id="MobiDB-lite"/>
    </source>
</evidence>
<proteinExistence type="predicted"/>
<feature type="region of interest" description="Disordered" evidence="1">
    <location>
        <begin position="184"/>
        <end position="207"/>
    </location>
</feature>
<protein>
    <submittedName>
        <fullName evidence="2">Uncharacterized protein</fullName>
    </submittedName>
</protein>
<keyword evidence="3" id="KW-1185">Reference proteome</keyword>
<dbReference type="AlphaFoldDB" id="A0A8X6N0T5"/>
<evidence type="ECO:0000313" key="2">
    <source>
        <dbReference type="EMBL" id="GFS87594.1"/>
    </source>
</evidence>
<dbReference type="EMBL" id="BMAW01004209">
    <property type="protein sequence ID" value="GFS87594.1"/>
    <property type="molecule type" value="Genomic_DNA"/>
</dbReference>
<feature type="non-terminal residue" evidence="2">
    <location>
        <position position="307"/>
    </location>
</feature>
<feature type="compositionally biased region" description="Polar residues" evidence="1">
    <location>
        <begin position="83"/>
        <end position="92"/>
    </location>
</feature>